<dbReference type="EMBL" id="CAFBQU010000003">
    <property type="protein sequence ID" value="CAB5059718.1"/>
    <property type="molecule type" value="Genomic_DNA"/>
</dbReference>
<feature type="domain" description="NADH:ubiquinone oxidoreductase 30kDa subunit" evidence="4">
    <location>
        <begin position="59"/>
        <end position="204"/>
    </location>
</feature>
<feature type="compositionally biased region" description="Basic and acidic residues" evidence="3">
    <location>
        <begin position="97"/>
        <end position="112"/>
    </location>
</feature>
<gene>
    <name evidence="5" type="ORF">UFOPK4098_01111</name>
    <name evidence="6" type="ORF">UFOPK4347_00219</name>
</gene>
<organism evidence="6">
    <name type="scientific">freshwater metagenome</name>
    <dbReference type="NCBI Taxonomy" id="449393"/>
    <lineage>
        <taxon>unclassified sequences</taxon>
        <taxon>metagenomes</taxon>
        <taxon>ecological metagenomes</taxon>
    </lineage>
</organism>
<reference evidence="6" key="1">
    <citation type="submission" date="2020-05" db="EMBL/GenBank/DDBJ databases">
        <authorList>
            <person name="Chiriac C."/>
            <person name="Salcher M."/>
            <person name="Ghai R."/>
            <person name="Kavagutti S V."/>
        </authorList>
    </citation>
    <scope>NUCLEOTIDE SEQUENCE</scope>
</reference>
<dbReference type="AlphaFoldDB" id="A0A6J7U6E5"/>
<sequence>MPLPLPSGKVNPLSSPADSTAEATPRQDAMREQLLSDVTACLGDALVQSHINVGNDLCVRVATDAWASSAATLKASLGFDYFCFLSAIDWMPSPFGKGEEDPTAEREERSTEIKQGLAGGETRMQVFARLVNHRTHVGITLKTDVPDATPVVPSWVNVFTGANWHERETHEMFGISFAGHPDLRNMYLPTDFEGHPLRKDFPLLSRMVKPWPGIVDVEPLPGGGDEDEAEGSAQ</sequence>
<dbReference type="GO" id="GO:0008137">
    <property type="term" value="F:NADH dehydrogenase (ubiquinone) activity"/>
    <property type="evidence" value="ECO:0007669"/>
    <property type="project" value="InterPro"/>
</dbReference>
<dbReference type="PANTHER" id="PTHR10884:SF14">
    <property type="entry name" value="NADH DEHYDROGENASE [UBIQUINONE] IRON-SULFUR PROTEIN 3, MITOCHONDRIAL"/>
    <property type="match status" value="1"/>
</dbReference>
<dbReference type="Gene3D" id="3.30.460.80">
    <property type="entry name" value="NADH:ubiquinone oxidoreductase, 30kDa subunit"/>
    <property type="match status" value="1"/>
</dbReference>
<evidence type="ECO:0000313" key="5">
    <source>
        <dbReference type="EMBL" id="CAB5025443.1"/>
    </source>
</evidence>
<feature type="compositionally biased region" description="Acidic residues" evidence="3">
    <location>
        <begin position="224"/>
        <end position="234"/>
    </location>
</feature>
<dbReference type="Pfam" id="PF00329">
    <property type="entry name" value="Complex1_30kDa"/>
    <property type="match status" value="1"/>
</dbReference>
<feature type="region of interest" description="Disordered" evidence="3">
    <location>
        <begin position="1"/>
        <end position="27"/>
    </location>
</feature>
<dbReference type="PANTHER" id="PTHR10884">
    <property type="entry name" value="NADH DEHYDROGENASE UBIQUINONE IRON-SULFUR PROTEIN 3"/>
    <property type="match status" value="1"/>
</dbReference>
<feature type="compositionally biased region" description="Polar residues" evidence="3">
    <location>
        <begin position="12"/>
        <end position="22"/>
    </location>
</feature>
<accession>A0A6J7U6E5</accession>
<dbReference type="InterPro" id="IPR001268">
    <property type="entry name" value="NADH_UbQ_OxRdtase_30kDa_su"/>
</dbReference>
<dbReference type="InterPro" id="IPR037232">
    <property type="entry name" value="NADH_quin_OxRdtase_su_C/D-like"/>
</dbReference>
<dbReference type="PROSITE" id="PS00542">
    <property type="entry name" value="COMPLEX1_30K"/>
    <property type="match status" value="1"/>
</dbReference>
<feature type="region of interest" description="Disordered" evidence="3">
    <location>
        <begin position="215"/>
        <end position="234"/>
    </location>
</feature>
<comment type="similarity">
    <text evidence="1">Belongs to the complex I 30 kDa subunit family.</text>
</comment>
<evidence type="ECO:0000313" key="6">
    <source>
        <dbReference type="EMBL" id="CAB5059718.1"/>
    </source>
</evidence>
<dbReference type="EMBL" id="CAFBPN010000065">
    <property type="protein sequence ID" value="CAB5025443.1"/>
    <property type="molecule type" value="Genomic_DNA"/>
</dbReference>
<protein>
    <submittedName>
        <fullName evidence="6">Unannotated protein</fullName>
    </submittedName>
</protein>
<keyword evidence="2" id="KW-0813">Transport</keyword>
<evidence type="ECO:0000256" key="2">
    <source>
        <dbReference type="ARBA" id="ARBA00022448"/>
    </source>
</evidence>
<dbReference type="InterPro" id="IPR020396">
    <property type="entry name" value="NADH_UbQ_OxRdtase_CS"/>
</dbReference>
<evidence type="ECO:0000256" key="1">
    <source>
        <dbReference type="ARBA" id="ARBA00007569"/>
    </source>
</evidence>
<evidence type="ECO:0000259" key="4">
    <source>
        <dbReference type="Pfam" id="PF00329"/>
    </source>
</evidence>
<dbReference type="SUPFAM" id="SSF143243">
    <property type="entry name" value="Nqo5-like"/>
    <property type="match status" value="1"/>
</dbReference>
<dbReference type="GO" id="GO:0016651">
    <property type="term" value="F:oxidoreductase activity, acting on NAD(P)H"/>
    <property type="evidence" value="ECO:0007669"/>
    <property type="project" value="InterPro"/>
</dbReference>
<name>A0A6J7U6E5_9ZZZZ</name>
<evidence type="ECO:0000256" key="3">
    <source>
        <dbReference type="SAM" id="MobiDB-lite"/>
    </source>
</evidence>
<proteinExistence type="inferred from homology"/>
<feature type="region of interest" description="Disordered" evidence="3">
    <location>
        <begin position="96"/>
        <end position="115"/>
    </location>
</feature>